<dbReference type="PANTHER" id="PTHR48111">
    <property type="entry name" value="REGULATOR OF RPOS"/>
    <property type="match status" value="1"/>
</dbReference>
<dbReference type="GO" id="GO:0032993">
    <property type="term" value="C:protein-DNA complex"/>
    <property type="evidence" value="ECO:0007669"/>
    <property type="project" value="TreeGrafter"/>
</dbReference>
<name>A0A0E4C9C9_9FIRM</name>
<dbReference type="InterPro" id="IPR036388">
    <property type="entry name" value="WH-like_DNA-bd_sf"/>
</dbReference>
<dbReference type="InterPro" id="IPR001867">
    <property type="entry name" value="OmpR/PhoB-type_DNA-bd"/>
</dbReference>
<organism evidence="10 11">
    <name type="scientific">Syntrophomonas zehnderi OL-4</name>
    <dbReference type="NCBI Taxonomy" id="690567"/>
    <lineage>
        <taxon>Bacteria</taxon>
        <taxon>Bacillati</taxon>
        <taxon>Bacillota</taxon>
        <taxon>Clostridia</taxon>
        <taxon>Eubacteriales</taxon>
        <taxon>Syntrophomonadaceae</taxon>
        <taxon>Syntrophomonas</taxon>
    </lineage>
</organism>
<keyword evidence="6" id="KW-0597">Phosphoprotein</keyword>
<dbReference type="Gene3D" id="1.10.10.10">
    <property type="entry name" value="Winged helix-like DNA-binding domain superfamily/Winged helix DNA-binding domain"/>
    <property type="match status" value="1"/>
</dbReference>
<evidence type="ECO:0000313" key="10">
    <source>
        <dbReference type="EMBL" id="CFX93308.1"/>
    </source>
</evidence>
<dbReference type="GO" id="GO:0000976">
    <property type="term" value="F:transcription cis-regulatory region binding"/>
    <property type="evidence" value="ECO:0007669"/>
    <property type="project" value="TreeGrafter"/>
</dbReference>
<evidence type="ECO:0000256" key="5">
    <source>
        <dbReference type="ARBA" id="ARBA00024867"/>
    </source>
</evidence>
<dbReference type="PROSITE" id="PS50110">
    <property type="entry name" value="RESPONSE_REGULATORY"/>
    <property type="match status" value="1"/>
</dbReference>
<dbReference type="OrthoDB" id="9790454at2"/>
<feature type="domain" description="Response regulatory" evidence="8">
    <location>
        <begin position="7"/>
        <end position="120"/>
    </location>
</feature>
<evidence type="ECO:0000256" key="6">
    <source>
        <dbReference type="PROSITE-ProRule" id="PRU00169"/>
    </source>
</evidence>
<keyword evidence="4" id="KW-0804">Transcription</keyword>
<dbReference type="Gene3D" id="3.40.50.2300">
    <property type="match status" value="1"/>
</dbReference>
<gene>
    <name evidence="10" type="ORF">2237</name>
</gene>
<sequence length="227" mass="25512">MTNAGSRVLIIDDEEQMRRLLQVAFNAHDYNTALAVSGQEGLGLATVFRPDLVILDMSLPDMEGIEVVKNLRQWSKVPIIILSVREGEADKIAALDAGADDYVTKPFSMGELLARMRTALRHAASPDVEPVLNFGDLEIDLAHRQVQLEGQEIRLTPTEYELLKLLVSHPGKVLTHGQILWAVWGPGYEKETHYLRVYIGQLRHKIEKDASRPQHIITEPAVGYRFI</sequence>
<dbReference type="PROSITE" id="PS51755">
    <property type="entry name" value="OMPR_PHOB"/>
    <property type="match status" value="1"/>
</dbReference>
<proteinExistence type="predicted"/>
<evidence type="ECO:0000256" key="7">
    <source>
        <dbReference type="PROSITE-ProRule" id="PRU01091"/>
    </source>
</evidence>
<dbReference type="SUPFAM" id="SSF52172">
    <property type="entry name" value="CheY-like"/>
    <property type="match status" value="1"/>
</dbReference>
<dbReference type="EMBL" id="CGIH01000038">
    <property type="protein sequence ID" value="CFX93308.1"/>
    <property type="molecule type" value="Genomic_DNA"/>
</dbReference>
<feature type="DNA-binding region" description="OmpR/PhoB-type" evidence="7">
    <location>
        <begin position="129"/>
        <end position="227"/>
    </location>
</feature>
<evidence type="ECO:0000313" key="11">
    <source>
        <dbReference type="Proteomes" id="UP000045545"/>
    </source>
</evidence>
<dbReference type="CDD" id="cd00383">
    <property type="entry name" value="trans_reg_C"/>
    <property type="match status" value="1"/>
</dbReference>
<dbReference type="GO" id="GO:0005829">
    <property type="term" value="C:cytosol"/>
    <property type="evidence" value="ECO:0007669"/>
    <property type="project" value="TreeGrafter"/>
</dbReference>
<dbReference type="AlphaFoldDB" id="A0A0E4C9C9"/>
<dbReference type="GO" id="GO:0000156">
    <property type="term" value="F:phosphorelay response regulator activity"/>
    <property type="evidence" value="ECO:0007669"/>
    <property type="project" value="TreeGrafter"/>
</dbReference>
<evidence type="ECO:0000259" key="8">
    <source>
        <dbReference type="PROSITE" id="PS50110"/>
    </source>
</evidence>
<dbReference type="STRING" id="690567.2237"/>
<evidence type="ECO:0000256" key="1">
    <source>
        <dbReference type="ARBA" id="ARBA00018672"/>
    </source>
</evidence>
<dbReference type="CDD" id="cd17620">
    <property type="entry name" value="REC_OmpR_KdpE-like"/>
    <property type="match status" value="1"/>
</dbReference>
<evidence type="ECO:0000256" key="3">
    <source>
        <dbReference type="ARBA" id="ARBA00023125"/>
    </source>
</evidence>
<dbReference type="Gene3D" id="6.10.250.690">
    <property type="match status" value="1"/>
</dbReference>
<dbReference type="InterPro" id="IPR001789">
    <property type="entry name" value="Sig_transdc_resp-reg_receiver"/>
</dbReference>
<dbReference type="Proteomes" id="UP000045545">
    <property type="component" value="Unassembled WGS sequence"/>
</dbReference>
<evidence type="ECO:0000256" key="4">
    <source>
        <dbReference type="ARBA" id="ARBA00023163"/>
    </source>
</evidence>
<dbReference type="InterPro" id="IPR039420">
    <property type="entry name" value="WalR-like"/>
</dbReference>
<dbReference type="SMART" id="SM00448">
    <property type="entry name" value="REC"/>
    <property type="match status" value="1"/>
</dbReference>
<keyword evidence="2" id="KW-0805">Transcription regulation</keyword>
<keyword evidence="3 7" id="KW-0238">DNA-binding</keyword>
<dbReference type="InterPro" id="IPR011006">
    <property type="entry name" value="CheY-like_superfamily"/>
</dbReference>
<feature type="domain" description="OmpR/PhoB-type" evidence="9">
    <location>
        <begin position="129"/>
        <end position="227"/>
    </location>
</feature>
<dbReference type="GO" id="GO:0006355">
    <property type="term" value="P:regulation of DNA-templated transcription"/>
    <property type="evidence" value="ECO:0007669"/>
    <property type="project" value="InterPro"/>
</dbReference>
<evidence type="ECO:0000259" key="9">
    <source>
        <dbReference type="PROSITE" id="PS51755"/>
    </source>
</evidence>
<comment type="function">
    <text evidence="5">May play the central regulatory role in sporulation. It may be an element of the effector pathway responsible for the activation of sporulation genes in response to nutritional stress. Spo0A may act in concert with spo0H (a sigma factor) to control the expression of some genes that are critical to the sporulation process.</text>
</comment>
<accession>A0A0E4C9C9</accession>
<reference evidence="10 11" key="1">
    <citation type="submission" date="2015-03" db="EMBL/GenBank/DDBJ databases">
        <authorList>
            <person name="Murphy D."/>
        </authorList>
    </citation>
    <scope>NUCLEOTIDE SEQUENCE [LARGE SCALE GENOMIC DNA]</scope>
    <source>
        <strain evidence="10 11">OL-4</strain>
    </source>
</reference>
<dbReference type="PANTHER" id="PTHR48111:SF50">
    <property type="entry name" value="KDP OPERON TRANSCRIPTIONAL REGULATORY PROTEIN KDPE"/>
    <property type="match status" value="1"/>
</dbReference>
<keyword evidence="11" id="KW-1185">Reference proteome</keyword>
<dbReference type="RefSeq" id="WP_046498905.1">
    <property type="nucleotide sequence ID" value="NZ_CGIH01000038.1"/>
</dbReference>
<protein>
    <recommendedName>
        <fullName evidence="1">Stage 0 sporulation protein A homolog</fullName>
    </recommendedName>
</protein>
<dbReference type="Pfam" id="PF00072">
    <property type="entry name" value="Response_reg"/>
    <property type="match status" value="1"/>
</dbReference>
<evidence type="ECO:0000256" key="2">
    <source>
        <dbReference type="ARBA" id="ARBA00023015"/>
    </source>
</evidence>
<dbReference type="SMART" id="SM00862">
    <property type="entry name" value="Trans_reg_C"/>
    <property type="match status" value="1"/>
</dbReference>
<dbReference type="FunFam" id="1.10.10.10:FF:000210">
    <property type="entry name" value="Winged-helix transcriptional response regulator KdpE"/>
    <property type="match status" value="1"/>
</dbReference>
<feature type="modified residue" description="4-aspartylphosphate" evidence="6">
    <location>
        <position position="56"/>
    </location>
</feature>
<dbReference type="Pfam" id="PF00486">
    <property type="entry name" value="Trans_reg_C"/>
    <property type="match status" value="1"/>
</dbReference>